<reference evidence="2 3" key="1">
    <citation type="journal article" date="2024" name="G3 (Bethesda)">
        <title>Genome assembly of Hibiscus sabdariffa L. provides insights into metabolisms of medicinal natural products.</title>
        <authorList>
            <person name="Kim T."/>
        </authorList>
    </citation>
    <scope>NUCLEOTIDE SEQUENCE [LARGE SCALE GENOMIC DNA]</scope>
    <source>
        <strain evidence="2">TK-2024</strain>
        <tissue evidence="2">Old leaves</tissue>
    </source>
</reference>
<sequence length="213" mass="24020">MVNLGPEQLAPVLLDRVTIRTWPRESSLKTLAATHRSRRRRCSLRRSPRFIADSKSRQYPYVAPVVSILLVGLIFARKLLEVVVSGLKVLGSAIAAAVPVAMSCQCHKNATVQDKDQALAWTRIRSLFGFGYDPINDDYKVIRIYQNFAATREHRALSYSLRSKSWKKIPGFCNWVCMPPCSGVYANGAMHWLAHKSILKFVNKGDKFIVAIM</sequence>
<dbReference type="Proteomes" id="UP001396334">
    <property type="component" value="Unassembled WGS sequence"/>
</dbReference>
<keyword evidence="3" id="KW-1185">Reference proteome</keyword>
<dbReference type="PANTHER" id="PTHR31111">
    <property type="entry name" value="BNAA05G37150D PROTEIN-RELATED"/>
    <property type="match status" value="1"/>
</dbReference>
<gene>
    <name evidence="2" type="ORF">V6N11_000101</name>
</gene>
<dbReference type="NCBIfam" id="TIGR01640">
    <property type="entry name" value="F_box_assoc_1"/>
    <property type="match status" value="1"/>
</dbReference>
<evidence type="ECO:0000313" key="2">
    <source>
        <dbReference type="EMBL" id="KAK8977774.1"/>
    </source>
</evidence>
<name>A0ABR2NNN6_9ROSI</name>
<proteinExistence type="predicted"/>
<dbReference type="Pfam" id="PF07734">
    <property type="entry name" value="FBA_1"/>
    <property type="match status" value="1"/>
</dbReference>
<accession>A0ABR2NNN6</accession>
<dbReference type="InterPro" id="IPR017451">
    <property type="entry name" value="F-box-assoc_interact_dom"/>
</dbReference>
<dbReference type="InterPro" id="IPR006527">
    <property type="entry name" value="F-box-assoc_dom_typ1"/>
</dbReference>
<evidence type="ECO:0000259" key="1">
    <source>
        <dbReference type="Pfam" id="PF07734"/>
    </source>
</evidence>
<feature type="domain" description="F-box associated beta-propeller type 1" evidence="1">
    <location>
        <begin position="125"/>
        <end position="197"/>
    </location>
</feature>
<dbReference type="PANTHER" id="PTHR31111:SF136">
    <property type="entry name" value="F-BOX ASSOCIATED DOMAIN-CONTAINING PROTEIN"/>
    <property type="match status" value="1"/>
</dbReference>
<organism evidence="2 3">
    <name type="scientific">Hibiscus sabdariffa</name>
    <name type="common">roselle</name>
    <dbReference type="NCBI Taxonomy" id="183260"/>
    <lineage>
        <taxon>Eukaryota</taxon>
        <taxon>Viridiplantae</taxon>
        <taxon>Streptophyta</taxon>
        <taxon>Embryophyta</taxon>
        <taxon>Tracheophyta</taxon>
        <taxon>Spermatophyta</taxon>
        <taxon>Magnoliopsida</taxon>
        <taxon>eudicotyledons</taxon>
        <taxon>Gunneridae</taxon>
        <taxon>Pentapetalae</taxon>
        <taxon>rosids</taxon>
        <taxon>malvids</taxon>
        <taxon>Malvales</taxon>
        <taxon>Malvaceae</taxon>
        <taxon>Malvoideae</taxon>
        <taxon>Hibiscus</taxon>
    </lineage>
</organism>
<comment type="caution">
    <text evidence="2">The sequence shown here is derived from an EMBL/GenBank/DDBJ whole genome shotgun (WGS) entry which is preliminary data.</text>
</comment>
<evidence type="ECO:0000313" key="3">
    <source>
        <dbReference type="Proteomes" id="UP001396334"/>
    </source>
</evidence>
<dbReference type="EMBL" id="JBBPBN010000116">
    <property type="protein sequence ID" value="KAK8977774.1"/>
    <property type="molecule type" value="Genomic_DNA"/>
</dbReference>
<protein>
    <recommendedName>
        <fullName evidence="1">F-box associated beta-propeller type 1 domain-containing protein</fullName>
    </recommendedName>
</protein>